<feature type="region of interest" description="Disordered" evidence="1">
    <location>
        <begin position="248"/>
        <end position="268"/>
    </location>
</feature>
<dbReference type="AlphaFoldDB" id="A0A0C3B9Y0"/>
<proteinExistence type="predicted"/>
<evidence type="ECO:0000256" key="1">
    <source>
        <dbReference type="SAM" id="MobiDB-lite"/>
    </source>
</evidence>
<sequence length="493" mass="52575">MSSALGLQLQPEAQVMPVLSSVEDDPPMFDLDDVEAETEMALPGQFTPVVKPAPLESSKRPQETVFQHLNPAVNPYAALALSSVLATLFVVGIVVGRHHYLASRADGGERNAEDEMERGARTSDDQTGGDEEKRVTVQTSTRLEEEPLIDFDEKAVLELDPASVSAQPTLNAEEAEAKEAMALLLDVANAALASASTSSITKATILDSPNVMPATLMGPIGTPKAVTSALDAVRTEVARTPQTRHLNLTMPRTRPSRPTILSSPPIRPHSAMDAPIVTVVPTPENNANDGITSRPDSPASAASSFVSAYSHMPKWSIGRAAGRKALGAGSNLTQQRMALPIPQYLDASHSISRAASPTPSAISGVASPALSFATAIEGPSAPVTMREVRPAFVSRLADSFHTPPSRPASPALPQPPGALMFHDGEETRDVGAVQTRQSILPPAQLTQTALELALMLPATEWIFQFIVVFIGWFGFWMRPMNSSATRNTRARRI</sequence>
<accession>A0A0C3B9Y0</accession>
<evidence type="ECO:0008006" key="5">
    <source>
        <dbReference type="Google" id="ProtNLM"/>
    </source>
</evidence>
<feature type="compositionally biased region" description="Basic and acidic residues" evidence="1">
    <location>
        <begin position="106"/>
        <end position="135"/>
    </location>
</feature>
<reference evidence="3 4" key="1">
    <citation type="submission" date="2014-04" db="EMBL/GenBank/DDBJ databases">
        <authorList>
            <consortium name="DOE Joint Genome Institute"/>
            <person name="Kuo A."/>
            <person name="Zuccaro A."/>
            <person name="Kohler A."/>
            <person name="Nagy L.G."/>
            <person name="Floudas D."/>
            <person name="Copeland A."/>
            <person name="Barry K.W."/>
            <person name="Cichocki N."/>
            <person name="Veneault-Fourrey C."/>
            <person name="LaButti K."/>
            <person name="Lindquist E.A."/>
            <person name="Lipzen A."/>
            <person name="Lundell T."/>
            <person name="Morin E."/>
            <person name="Murat C."/>
            <person name="Sun H."/>
            <person name="Tunlid A."/>
            <person name="Henrissat B."/>
            <person name="Grigoriev I.V."/>
            <person name="Hibbett D.S."/>
            <person name="Martin F."/>
            <person name="Nordberg H.P."/>
            <person name="Cantor M.N."/>
            <person name="Hua S.X."/>
        </authorList>
    </citation>
    <scope>NUCLEOTIDE SEQUENCE [LARGE SCALE GENOMIC DNA]</scope>
    <source>
        <strain evidence="3 4">MAFF 305830</strain>
    </source>
</reference>
<keyword evidence="2" id="KW-1133">Transmembrane helix</keyword>
<feature type="compositionally biased region" description="Pro residues" evidence="1">
    <location>
        <begin position="404"/>
        <end position="416"/>
    </location>
</feature>
<reference evidence="4" key="2">
    <citation type="submission" date="2015-01" db="EMBL/GenBank/DDBJ databases">
        <title>Evolutionary Origins and Diversification of the Mycorrhizal Mutualists.</title>
        <authorList>
            <consortium name="DOE Joint Genome Institute"/>
            <consortium name="Mycorrhizal Genomics Consortium"/>
            <person name="Kohler A."/>
            <person name="Kuo A."/>
            <person name="Nagy L.G."/>
            <person name="Floudas D."/>
            <person name="Copeland A."/>
            <person name="Barry K.W."/>
            <person name="Cichocki N."/>
            <person name="Veneault-Fourrey C."/>
            <person name="LaButti K."/>
            <person name="Lindquist E.A."/>
            <person name="Lipzen A."/>
            <person name="Lundell T."/>
            <person name="Morin E."/>
            <person name="Murat C."/>
            <person name="Riley R."/>
            <person name="Ohm R."/>
            <person name="Sun H."/>
            <person name="Tunlid A."/>
            <person name="Henrissat B."/>
            <person name="Grigoriev I.V."/>
            <person name="Hibbett D.S."/>
            <person name="Martin F."/>
        </authorList>
    </citation>
    <scope>NUCLEOTIDE SEQUENCE [LARGE SCALE GENOMIC DNA]</scope>
    <source>
        <strain evidence="4">MAFF 305830</strain>
    </source>
</reference>
<feature type="region of interest" description="Disordered" evidence="1">
    <location>
        <begin position="400"/>
        <end position="422"/>
    </location>
</feature>
<feature type="region of interest" description="Disordered" evidence="1">
    <location>
        <begin position="106"/>
        <end position="140"/>
    </location>
</feature>
<dbReference type="HOGENOM" id="CLU_553380_0_0_1"/>
<keyword evidence="2" id="KW-0472">Membrane</keyword>
<gene>
    <name evidence="3" type="ORF">M408DRAFT_329605</name>
</gene>
<keyword evidence="2" id="KW-0812">Transmembrane</keyword>
<feature type="transmembrane region" description="Helical" evidence="2">
    <location>
        <begin position="461"/>
        <end position="477"/>
    </location>
</feature>
<organism evidence="3 4">
    <name type="scientific">Serendipita vermifera MAFF 305830</name>
    <dbReference type="NCBI Taxonomy" id="933852"/>
    <lineage>
        <taxon>Eukaryota</taxon>
        <taxon>Fungi</taxon>
        <taxon>Dikarya</taxon>
        <taxon>Basidiomycota</taxon>
        <taxon>Agaricomycotina</taxon>
        <taxon>Agaricomycetes</taxon>
        <taxon>Sebacinales</taxon>
        <taxon>Serendipitaceae</taxon>
        <taxon>Serendipita</taxon>
    </lineage>
</organism>
<keyword evidence="4" id="KW-1185">Reference proteome</keyword>
<dbReference type="Proteomes" id="UP000054097">
    <property type="component" value="Unassembled WGS sequence"/>
</dbReference>
<evidence type="ECO:0000256" key="2">
    <source>
        <dbReference type="SAM" id="Phobius"/>
    </source>
</evidence>
<name>A0A0C3B9Y0_SERVB</name>
<evidence type="ECO:0000313" key="4">
    <source>
        <dbReference type="Proteomes" id="UP000054097"/>
    </source>
</evidence>
<protein>
    <recommendedName>
        <fullName evidence="5">Transmembrane protein</fullName>
    </recommendedName>
</protein>
<dbReference type="EMBL" id="KN824294">
    <property type="protein sequence ID" value="KIM28266.1"/>
    <property type="molecule type" value="Genomic_DNA"/>
</dbReference>
<dbReference type="OrthoDB" id="3257801at2759"/>
<evidence type="ECO:0000313" key="3">
    <source>
        <dbReference type="EMBL" id="KIM28266.1"/>
    </source>
</evidence>